<dbReference type="GO" id="GO:0006508">
    <property type="term" value="P:proteolysis"/>
    <property type="evidence" value="ECO:0007669"/>
    <property type="project" value="UniProtKB-KW"/>
</dbReference>
<name>A0A4Y6UUM4_SACBS</name>
<reference evidence="7 8" key="1">
    <citation type="submission" date="2019-06" db="EMBL/GenBank/DDBJ databases">
        <title>Saccharibacillus brassicae sp. nov., an endophytic bacterium isolated from Chinese cabbage seeds (Brassica pekinensis).</title>
        <authorList>
            <person name="Jiang L."/>
            <person name="Lee J."/>
            <person name="Kim S.W."/>
        </authorList>
    </citation>
    <scope>NUCLEOTIDE SEQUENCE [LARGE SCALE GENOMIC DNA]</scope>
    <source>
        <strain evidence="8">KCTC 43072 / ATSA2</strain>
    </source>
</reference>
<dbReference type="InterPro" id="IPR036764">
    <property type="entry name" value="Peptidase_Prp_sf"/>
</dbReference>
<keyword evidence="2 7" id="KW-0645">Protease</keyword>
<sequence>MVIVQIVRSPDGKITAFKVKGHAGYADRGEDIVCAAISAITVGTVNSVEVLTGTVMKTRMKNGFLSGSLPPIQSDELKAKAELILDSMVVMLEAIVNSYSAYIRIDQVTK</sequence>
<evidence type="ECO:0000256" key="3">
    <source>
        <dbReference type="ARBA" id="ARBA00022801"/>
    </source>
</evidence>
<organism evidence="7 8">
    <name type="scientific">Saccharibacillus brassicae</name>
    <dbReference type="NCBI Taxonomy" id="2583377"/>
    <lineage>
        <taxon>Bacteria</taxon>
        <taxon>Bacillati</taxon>
        <taxon>Bacillota</taxon>
        <taxon>Bacilli</taxon>
        <taxon>Bacillales</taxon>
        <taxon>Paenibacillaceae</taxon>
        <taxon>Saccharibacillus</taxon>
    </lineage>
</organism>
<comment type="similarity">
    <text evidence="5">Belongs to the Prp family.</text>
</comment>
<dbReference type="RefSeq" id="WP_141446472.1">
    <property type="nucleotide sequence ID" value="NZ_CBCSAZ010000006.1"/>
</dbReference>
<evidence type="ECO:0000313" key="8">
    <source>
        <dbReference type="Proteomes" id="UP000316968"/>
    </source>
</evidence>
<dbReference type="SUPFAM" id="SSF118010">
    <property type="entry name" value="TM1457-like"/>
    <property type="match status" value="1"/>
</dbReference>
<accession>A0A4Y6UUM4</accession>
<dbReference type="Gene3D" id="3.30.70.1490">
    <property type="entry name" value="Cysteine protease Prp"/>
    <property type="match status" value="1"/>
</dbReference>
<evidence type="ECO:0000313" key="7">
    <source>
        <dbReference type="EMBL" id="QDH20086.1"/>
    </source>
</evidence>
<dbReference type="AlphaFoldDB" id="A0A4Y6UUM4"/>
<dbReference type="GO" id="GO:0008234">
    <property type="term" value="F:cysteine-type peptidase activity"/>
    <property type="evidence" value="ECO:0007669"/>
    <property type="project" value="UniProtKB-KW"/>
</dbReference>
<evidence type="ECO:0000256" key="2">
    <source>
        <dbReference type="ARBA" id="ARBA00022670"/>
    </source>
</evidence>
<keyword evidence="4" id="KW-0788">Thiol protease</keyword>
<proteinExistence type="inferred from homology"/>
<evidence type="ECO:0000256" key="5">
    <source>
        <dbReference type="ARBA" id="ARBA00044503"/>
    </source>
</evidence>
<dbReference type="Proteomes" id="UP000316968">
    <property type="component" value="Chromosome"/>
</dbReference>
<evidence type="ECO:0000256" key="1">
    <source>
        <dbReference type="ARBA" id="ARBA00022517"/>
    </source>
</evidence>
<dbReference type="KEGG" id="saca:FFV09_03970"/>
<evidence type="ECO:0000256" key="4">
    <source>
        <dbReference type="ARBA" id="ARBA00022807"/>
    </source>
</evidence>
<dbReference type="CDD" id="cd16332">
    <property type="entry name" value="Prp-like"/>
    <property type="match status" value="1"/>
</dbReference>
<dbReference type="PANTHER" id="PTHR39178">
    <property type="entry name" value="HYPOTHETICAL RIBOSOME-ASSOCIATED PROTEIN"/>
    <property type="match status" value="1"/>
</dbReference>
<keyword evidence="8" id="KW-1185">Reference proteome</keyword>
<protein>
    <recommendedName>
        <fullName evidence="6">Ribosomal processing cysteine protease Prp</fullName>
    </recommendedName>
</protein>
<dbReference type="EMBL" id="CP041217">
    <property type="protein sequence ID" value="QDH20086.1"/>
    <property type="molecule type" value="Genomic_DNA"/>
</dbReference>
<dbReference type="OrthoDB" id="48998at2"/>
<gene>
    <name evidence="7" type="ORF">FFV09_03970</name>
</gene>
<keyword evidence="3" id="KW-0378">Hydrolase</keyword>
<dbReference type="GO" id="GO:0042254">
    <property type="term" value="P:ribosome biogenesis"/>
    <property type="evidence" value="ECO:0007669"/>
    <property type="project" value="UniProtKB-KW"/>
</dbReference>
<dbReference type="InterPro" id="IPR007422">
    <property type="entry name" value="Peptidase_Prp"/>
</dbReference>
<evidence type="ECO:0000256" key="6">
    <source>
        <dbReference type="ARBA" id="ARBA00044538"/>
    </source>
</evidence>
<dbReference type="PANTHER" id="PTHR39178:SF1">
    <property type="entry name" value="RIBOSOMAL-PROCESSING CYSTEINE PROTEASE PRP"/>
    <property type="match status" value="1"/>
</dbReference>
<dbReference type="Pfam" id="PF04327">
    <property type="entry name" value="Peptidase_Prp"/>
    <property type="match status" value="1"/>
</dbReference>
<keyword evidence="1" id="KW-0690">Ribosome biogenesis</keyword>